<evidence type="ECO:0000313" key="3">
    <source>
        <dbReference type="Proteomes" id="UP000288972"/>
    </source>
</evidence>
<proteinExistence type="predicted"/>
<dbReference type="EMBL" id="CP030053">
    <property type="protein sequence ID" value="QAU49966.1"/>
    <property type="molecule type" value="Genomic_DNA"/>
</dbReference>
<dbReference type="KEGG" id="bgz:XH91_04020"/>
<sequence>MATCLGGPPLSVNPFDSLPILIRLRAIPNLRISAIKSSLVRHPKTPSSAHAKRVPRHLA</sequence>
<keyword evidence="4" id="KW-1185">Reference proteome</keyword>
<gene>
    <name evidence="2" type="ORF">EAS56_16670</name>
    <name evidence="1" type="ORF">XH91_04020</name>
</gene>
<organism evidence="1 3">
    <name type="scientific">Bradyrhizobium guangzhouense</name>
    <dbReference type="NCBI Taxonomy" id="1325095"/>
    <lineage>
        <taxon>Bacteria</taxon>
        <taxon>Pseudomonadati</taxon>
        <taxon>Pseudomonadota</taxon>
        <taxon>Alphaproteobacteria</taxon>
        <taxon>Hyphomicrobiales</taxon>
        <taxon>Nitrobacteraceae</taxon>
        <taxon>Bradyrhizobium</taxon>
    </lineage>
</organism>
<reference evidence="1 3" key="1">
    <citation type="submission" date="2018-06" db="EMBL/GenBank/DDBJ databases">
        <title>Comparative genomics of rhizobia nodulating Arachis hypogaea in China.</title>
        <authorList>
            <person name="Li Y."/>
        </authorList>
    </citation>
    <scope>NUCLEOTIDE SEQUENCE [LARGE SCALE GENOMIC DNA]</scope>
    <source>
        <strain evidence="1 3">CCBAU 51670</strain>
    </source>
</reference>
<protein>
    <submittedName>
        <fullName evidence="1">Uncharacterized protein</fullName>
    </submittedName>
</protein>
<dbReference type="EMBL" id="RDQZ01000012">
    <property type="protein sequence ID" value="RXH12718.1"/>
    <property type="molecule type" value="Genomic_DNA"/>
</dbReference>
<reference evidence="2 4" key="2">
    <citation type="submission" date="2018-10" db="EMBL/GenBank/DDBJ databases">
        <title>Bradyrhizobium sp. nov., effective nodules isolated from peanut in China.</title>
        <authorList>
            <person name="Li Y."/>
        </authorList>
    </citation>
    <scope>NUCLEOTIDE SEQUENCE [LARGE SCALE GENOMIC DNA]</scope>
    <source>
        <strain evidence="2 4">CCBAU 53426</strain>
    </source>
</reference>
<dbReference type="Proteomes" id="UP000290401">
    <property type="component" value="Unassembled WGS sequence"/>
</dbReference>
<name>A0AAE5X774_9BRAD</name>
<dbReference type="AlphaFoldDB" id="A0AAE5X774"/>
<evidence type="ECO:0000313" key="4">
    <source>
        <dbReference type="Proteomes" id="UP000290401"/>
    </source>
</evidence>
<evidence type="ECO:0000313" key="1">
    <source>
        <dbReference type="EMBL" id="QAU49966.1"/>
    </source>
</evidence>
<accession>A0AAE5X774</accession>
<evidence type="ECO:0000313" key="2">
    <source>
        <dbReference type="EMBL" id="RXH12718.1"/>
    </source>
</evidence>
<dbReference type="Proteomes" id="UP000288972">
    <property type="component" value="Chromosome"/>
</dbReference>